<sequence length="581" mass="64924">MNLIKIQGYYLGLMVAISLGAVSCTNETEFANSLDKGDITFSAQVGKTMSRTTESAWDGDELIGVKAGETVKTYKVTTNGKMSTEDTPYTWDGTSYDLLAWTPLTAEQINLTDQTTEEKLFDCDLLASNAKVEAKNVHFVFRHQMTRMWWELQKFEGYTDEEVNTAKVSFIGYGSVTYTNGEITTVGDADQLISTHDTKGEYYRNGEAMMVPCEMWEKPLIKVEIGEDTYIYTPSKSNPNDVNKKTGDLLPNTWQRYYLSVSKKGLTVEMESGEINWDNEKIDDNQITDAKFKAIISDEVSNLTNCQFTGLENSFIDNATNGFSITYKETNASGGIDYEGLCDRVRTVDTPNGTVTFTFCNIRSDIKLTYTKEYMEVGYYFYSNGTYGTDYKDGSTLGIIYKIGKHETDNVTNYEGTDIETIHGYVVALTDETSDEKSSFKWKEGNANLYGTDFPEHGIRDGKTTQYLGYLNTKYLIAKASVAEATTVPAASTSTSKNNNSLIPGTSGWYLPSHTQLRDLATLAGKTFTNYSALNGTYWDSTFDSDPNAYIVVFNENGAISSTDFYRAVDSEQKVRLILTF</sequence>
<dbReference type="PROSITE" id="PS51257">
    <property type="entry name" value="PROKAR_LIPOPROTEIN"/>
    <property type="match status" value="1"/>
</dbReference>
<accession>A0A173YUL5</accession>
<evidence type="ECO:0000313" key="2">
    <source>
        <dbReference type="Proteomes" id="UP000095517"/>
    </source>
</evidence>
<dbReference type="STRING" id="338188.ERS852397_00630"/>
<gene>
    <name evidence="1" type="ORF">ERS852397_00630</name>
</gene>
<dbReference type="Proteomes" id="UP000095517">
    <property type="component" value="Unassembled WGS sequence"/>
</dbReference>
<evidence type="ECO:0000313" key="1">
    <source>
        <dbReference type="EMBL" id="CUN67167.1"/>
    </source>
</evidence>
<evidence type="ECO:0008006" key="3">
    <source>
        <dbReference type="Google" id="ProtNLM"/>
    </source>
</evidence>
<reference evidence="1 2" key="1">
    <citation type="submission" date="2015-09" db="EMBL/GenBank/DDBJ databases">
        <authorList>
            <consortium name="Pathogen Informatics"/>
        </authorList>
    </citation>
    <scope>NUCLEOTIDE SEQUENCE [LARGE SCALE GENOMIC DNA]</scope>
    <source>
        <strain evidence="1 2">2789STDY5608840</strain>
    </source>
</reference>
<dbReference type="EMBL" id="CYZH01000003">
    <property type="protein sequence ID" value="CUN67167.1"/>
    <property type="molecule type" value="Genomic_DNA"/>
</dbReference>
<proteinExistence type="predicted"/>
<dbReference type="AlphaFoldDB" id="A0A173YUL5"/>
<dbReference type="RefSeq" id="WP_055278438.1">
    <property type="nucleotide sequence ID" value="NZ_CABIXA010000003.1"/>
</dbReference>
<protein>
    <recommendedName>
        <fullName evidence="3">Fimbrillin family protein</fullName>
    </recommendedName>
</protein>
<name>A0A173YUL5_9BACE</name>
<organism evidence="1 2">
    <name type="scientific">Bacteroides finegoldii</name>
    <dbReference type="NCBI Taxonomy" id="338188"/>
    <lineage>
        <taxon>Bacteria</taxon>
        <taxon>Pseudomonadati</taxon>
        <taxon>Bacteroidota</taxon>
        <taxon>Bacteroidia</taxon>
        <taxon>Bacteroidales</taxon>
        <taxon>Bacteroidaceae</taxon>
        <taxon>Bacteroides</taxon>
    </lineage>
</organism>